<dbReference type="InterPro" id="IPR036265">
    <property type="entry name" value="HIT-like_sf"/>
</dbReference>
<evidence type="ECO:0000259" key="2">
    <source>
        <dbReference type="PROSITE" id="PS51084"/>
    </source>
</evidence>
<evidence type="ECO:0000256" key="1">
    <source>
        <dbReference type="PROSITE-ProRule" id="PRU00464"/>
    </source>
</evidence>
<dbReference type="SUPFAM" id="SSF54197">
    <property type="entry name" value="HIT-like"/>
    <property type="match status" value="1"/>
</dbReference>
<organism evidence="3 4">
    <name type="scientific">Kineobactrum sediminis</name>
    <dbReference type="NCBI Taxonomy" id="1905677"/>
    <lineage>
        <taxon>Bacteria</taxon>
        <taxon>Pseudomonadati</taxon>
        <taxon>Pseudomonadota</taxon>
        <taxon>Gammaproteobacteria</taxon>
        <taxon>Cellvibrionales</taxon>
        <taxon>Halieaceae</taxon>
        <taxon>Kineobactrum</taxon>
    </lineage>
</organism>
<dbReference type="OrthoDB" id="9799145at2"/>
<dbReference type="Proteomes" id="UP000234845">
    <property type="component" value="Unassembled WGS sequence"/>
</dbReference>
<dbReference type="InterPro" id="IPR011146">
    <property type="entry name" value="HIT-like"/>
</dbReference>
<dbReference type="GO" id="GO:0003824">
    <property type="term" value="F:catalytic activity"/>
    <property type="evidence" value="ECO:0007669"/>
    <property type="project" value="InterPro"/>
</dbReference>
<reference evidence="4" key="1">
    <citation type="submission" date="2017-11" db="EMBL/GenBank/DDBJ databases">
        <title>The draft genome sequence of Chromatocurvus sp. F02.</title>
        <authorList>
            <person name="Du Z.-J."/>
            <person name="Chang Y.-Q."/>
        </authorList>
    </citation>
    <scope>NUCLEOTIDE SEQUENCE [LARGE SCALE GENOMIC DNA]</scope>
    <source>
        <strain evidence="4">F02</strain>
    </source>
</reference>
<dbReference type="EMBL" id="PKLZ01000008">
    <property type="protein sequence ID" value="PLW82468.1"/>
    <property type="molecule type" value="Genomic_DNA"/>
</dbReference>
<evidence type="ECO:0000313" key="3">
    <source>
        <dbReference type="EMBL" id="PLW82468.1"/>
    </source>
</evidence>
<accession>A0A2N5Y258</accession>
<gene>
    <name evidence="3" type="ORF">CWI75_11990</name>
</gene>
<dbReference type="Pfam" id="PF01230">
    <property type="entry name" value="HIT"/>
    <property type="match status" value="1"/>
</dbReference>
<sequence length="144" mass="15702">MPAPELHSQLLADCHLLGTVPSGSLLLSRNAALHWFILVPDTTSTDLLDLPPGQLEAVMTDCRKVSACLKQTLAYPKVNFAALGNVVPQLHLHIIGRRHSDPCWPQPIWGNLPPGPDWSDEELAALREVLIAPPVHLLPGSDHK</sequence>
<evidence type="ECO:0000313" key="4">
    <source>
        <dbReference type="Proteomes" id="UP000234845"/>
    </source>
</evidence>
<comment type="caution">
    <text evidence="1">Lacks conserved residue(s) required for the propagation of feature annotation.</text>
</comment>
<feature type="domain" description="HIT" evidence="2">
    <location>
        <begin position="37"/>
        <end position="104"/>
    </location>
</feature>
<protein>
    <submittedName>
        <fullName evidence="3">HIT family protein</fullName>
    </submittedName>
</protein>
<keyword evidence="4" id="KW-1185">Reference proteome</keyword>
<name>A0A2N5Y258_9GAMM</name>
<proteinExistence type="predicted"/>
<dbReference type="Gene3D" id="3.30.428.10">
    <property type="entry name" value="HIT-like"/>
    <property type="match status" value="1"/>
</dbReference>
<dbReference type="RefSeq" id="WP_101521720.1">
    <property type="nucleotide sequence ID" value="NZ_PKLZ01000008.1"/>
</dbReference>
<dbReference type="PROSITE" id="PS51084">
    <property type="entry name" value="HIT_2"/>
    <property type="match status" value="1"/>
</dbReference>
<comment type="caution">
    <text evidence="3">The sequence shown here is derived from an EMBL/GenBank/DDBJ whole genome shotgun (WGS) entry which is preliminary data.</text>
</comment>
<dbReference type="AlphaFoldDB" id="A0A2N5Y258"/>